<accession>A0A0Q3GEA5</accession>
<proteinExistence type="predicted"/>
<evidence type="ECO:0000313" key="3">
    <source>
        <dbReference type="Proteomes" id="UP000008810"/>
    </source>
</evidence>
<sequence length="213" mass="23859">MAWRLDKPFKSLMLVRACAIRPSICNCMKGIVFTRKRLPISCSLFFSPSRFLRSRSTPYPLLRPTSPDASTLAASGRAFPAVSHPPLATLPSPYPLRRHQSRRVPTTEAPAGMTDPSAVRFPRVGLLQAPDRQARSGGLLLPRSPAQAAASEKSAYDLHMRLLPGRCIFGLWAFSPTTKLEQHRTLTTPTQTLESRRETGSEFWWNRLLRTHP</sequence>
<dbReference type="EnsemblPlants" id="KQK08781">
    <property type="protein sequence ID" value="KQK08781"/>
    <property type="gene ID" value="BRADI_2g44095v3"/>
</dbReference>
<dbReference type="AlphaFoldDB" id="A0A0Q3GEA5"/>
<evidence type="ECO:0000313" key="1">
    <source>
        <dbReference type="EMBL" id="KQK08781.2"/>
    </source>
</evidence>
<dbReference type="Proteomes" id="UP000008810">
    <property type="component" value="Chromosome 2"/>
</dbReference>
<dbReference type="Gramene" id="KQK08781">
    <property type="protein sequence ID" value="KQK08781"/>
    <property type="gene ID" value="BRADI_2g44095v3"/>
</dbReference>
<evidence type="ECO:0000313" key="2">
    <source>
        <dbReference type="EnsemblPlants" id="KQK08781"/>
    </source>
</evidence>
<organism evidence="1">
    <name type="scientific">Brachypodium distachyon</name>
    <name type="common">Purple false brome</name>
    <name type="synonym">Trachynia distachya</name>
    <dbReference type="NCBI Taxonomy" id="15368"/>
    <lineage>
        <taxon>Eukaryota</taxon>
        <taxon>Viridiplantae</taxon>
        <taxon>Streptophyta</taxon>
        <taxon>Embryophyta</taxon>
        <taxon>Tracheophyta</taxon>
        <taxon>Spermatophyta</taxon>
        <taxon>Magnoliopsida</taxon>
        <taxon>Liliopsida</taxon>
        <taxon>Poales</taxon>
        <taxon>Poaceae</taxon>
        <taxon>BOP clade</taxon>
        <taxon>Pooideae</taxon>
        <taxon>Stipodae</taxon>
        <taxon>Brachypodieae</taxon>
        <taxon>Brachypodium</taxon>
    </lineage>
</organism>
<name>A0A0Q3GEA5_BRADI</name>
<reference evidence="1" key="2">
    <citation type="submission" date="2017-06" db="EMBL/GenBank/DDBJ databases">
        <title>WGS assembly of Brachypodium distachyon.</title>
        <authorList>
            <consortium name="The International Brachypodium Initiative"/>
            <person name="Lucas S."/>
            <person name="Harmon-Smith M."/>
            <person name="Lail K."/>
            <person name="Tice H."/>
            <person name="Grimwood J."/>
            <person name="Bruce D."/>
            <person name="Barry K."/>
            <person name="Shu S."/>
            <person name="Lindquist E."/>
            <person name="Wang M."/>
            <person name="Pitluck S."/>
            <person name="Vogel J.P."/>
            <person name="Garvin D.F."/>
            <person name="Mockler T.C."/>
            <person name="Schmutz J."/>
            <person name="Rokhsar D."/>
            <person name="Bevan M.W."/>
        </authorList>
    </citation>
    <scope>NUCLEOTIDE SEQUENCE</scope>
    <source>
        <strain evidence="1">Bd21</strain>
    </source>
</reference>
<reference evidence="1 2" key="1">
    <citation type="journal article" date="2010" name="Nature">
        <title>Genome sequencing and analysis of the model grass Brachypodium distachyon.</title>
        <authorList>
            <consortium name="International Brachypodium Initiative"/>
        </authorList>
    </citation>
    <scope>NUCLEOTIDE SEQUENCE [LARGE SCALE GENOMIC DNA]</scope>
    <source>
        <strain evidence="1 2">Bd21</strain>
    </source>
</reference>
<protein>
    <submittedName>
        <fullName evidence="1 2">Uncharacterized protein</fullName>
    </submittedName>
</protein>
<keyword evidence="3" id="KW-1185">Reference proteome</keyword>
<dbReference type="EMBL" id="CM000881">
    <property type="protein sequence ID" value="KQK08781.2"/>
    <property type="molecule type" value="Genomic_DNA"/>
</dbReference>
<reference evidence="2" key="3">
    <citation type="submission" date="2018-08" db="UniProtKB">
        <authorList>
            <consortium name="EnsemblPlants"/>
        </authorList>
    </citation>
    <scope>IDENTIFICATION</scope>
    <source>
        <strain evidence="2">cv. Bd21</strain>
    </source>
</reference>
<dbReference type="InParanoid" id="A0A0Q3GEA5"/>
<gene>
    <name evidence="1" type="ORF">BRADI_2g44095v3</name>
</gene>